<sequence length="216" mass="23371">MHLAIGEDLSHSTNLYWILGGLGISIMAFLLGCVNCRQRKEPVIASRRPAPPTPESGSLSRYQTGPFASSNQIAEIDADDYEEDFEVPAPRKDSPKTKSNSPSLRKSTAETNSRSSYANVDPEPSYENVDKGPSNKLQPLTDHTYLELIAGEDSTNGTDLAAAQATTHTDVDTKGNALKDSGKCMSIPESLSNSYENVMQQGSPANSELNPDYVNM</sequence>
<name>A0A8J1IUY9_XENTR</name>
<evidence type="ECO:0000313" key="5">
    <source>
        <dbReference type="Xenbase" id="XB-GENE-29093051"/>
    </source>
</evidence>
<feature type="compositionally biased region" description="Polar residues" evidence="1">
    <location>
        <begin position="55"/>
        <end position="68"/>
    </location>
</feature>
<dbReference type="OrthoDB" id="10397325at2759"/>
<dbReference type="AlphaFoldDB" id="A0A8J1IUY9"/>
<dbReference type="OMA" id="CMSIPES"/>
<keyword evidence="2" id="KW-0812">Transmembrane</keyword>
<accession>A0A8J1IUY9</accession>
<gene>
    <name evidence="4 5" type="primary">LOC116407699</name>
</gene>
<feature type="region of interest" description="Disordered" evidence="1">
    <location>
        <begin position="45"/>
        <end position="68"/>
    </location>
</feature>
<feature type="region of interest" description="Disordered" evidence="1">
    <location>
        <begin position="86"/>
        <end position="139"/>
    </location>
</feature>
<dbReference type="KEGG" id="xtr:116407699"/>
<organism evidence="3 4">
    <name type="scientific">Xenopus tropicalis</name>
    <name type="common">Western clawed frog</name>
    <name type="synonym">Silurana tropicalis</name>
    <dbReference type="NCBI Taxonomy" id="8364"/>
    <lineage>
        <taxon>Eukaryota</taxon>
        <taxon>Metazoa</taxon>
        <taxon>Chordata</taxon>
        <taxon>Craniata</taxon>
        <taxon>Vertebrata</taxon>
        <taxon>Euteleostomi</taxon>
        <taxon>Amphibia</taxon>
        <taxon>Batrachia</taxon>
        <taxon>Anura</taxon>
        <taxon>Pipoidea</taxon>
        <taxon>Pipidae</taxon>
        <taxon>Xenopodinae</taxon>
        <taxon>Xenopus</taxon>
        <taxon>Silurana</taxon>
    </lineage>
</organism>
<keyword evidence="2" id="KW-0472">Membrane</keyword>
<evidence type="ECO:0000313" key="3">
    <source>
        <dbReference type="Proteomes" id="UP000008143"/>
    </source>
</evidence>
<keyword evidence="3" id="KW-1185">Reference proteome</keyword>
<dbReference type="RefSeq" id="XP_031749414.1">
    <property type="nucleotide sequence ID" value="XM_031893554.1"/>
</dbReference>
<dbReference type="AGR" id="Xenbase:XB-GENE-29093051"/>
<dbReference type="GeneID" id="116407699"/>
<dbReference type="Xenbase" id="XB-GENE-29093051">
    <property type="gene designation" value="LOC116407699"/>
</dbReference>
<feature type="transmembrane region" description="Helical" evidence="2">
    <location>
        <begin position="15"/>
        <end position="34"/>
    </location>
</feature>
<evidence type="ECO:0000313" key="4">
    <source>
        <dbReference type="RefSeq" id="XP_031749414.1"/>
    </source>
</evidence>
<evidence type="ECO:0000256" key="1">
    <source>
        <dbReference type="SAM" id="MobiDB-lite"/>
    </source>
</evidence>
<feature type="compositionally biased region" description="Polar residues" evidence="1">
    <location>
        <begin position="97"/>
        <end position="118"/>
    </location>
</feature>
<keyword evidence="2" id="KW-1133">Transmembrane helix</keyword>
<proteinExistence type="predicted"/>
<protein>
    <submittedName>
        <fullName evidence="4">Uncharacterized protein LOC116407699</fullName>
    </submittedName>
</protein>
<dbReference type="Proteomes" id="UP000008143">
    <property type="component" value="Chromosome 9"/>
</dbReference>
<reference evidence="4" key="1">
    <citation type="submission" date="2025-08" db="UniProtKB">
        <authorList>
            <consortium name="RefSeq"/>
        </authorList>
    </citation>
    <scope>IDENTIFICATION</scope>
    <source>
        <strain evidence="4">Nigerian</strain>
        <tissue evidence="4">Liver and blood</tissue>
    </source>
</reference>
<evidence type="ECO:0000256" key="2">
    <source>
        <dbReference type="SAM" id="Phobius"/>
    </source>
</evidence>